<protein>
    <submittedName>
        <fullName evidence="3">DUF1080 domain-containing protein</fullName>
    </submittedName>
</protein>
<organism evidence="3 4">
    <name type="scientific">Candidatus Viridilinea halotolerans</name>
    <dbReference type="NCBI Taxonomy" id="2491704"/>
    <lineage>
        <taxon>Bacteria</taxon>
        <taxon>Bacillati</taxon>
        <taxon>Chloroflexota</taxon>
        <taxon>Chloroflexia</taxon>
        <taxon>Chloroflexales</taxon>
        <taxon>Chloroflexineae</taxon>
        <taxon>Oscillochloridaceae</taxon>
        <taxon>Candidatus Viridilinea</taxon>
    </lineage>
</organism>
<keyword evidence="1" id="KW-1133">Transmembrane helix</keyword>
<dbReference type="Proteomes" id="UP000280307">
    <property type="component" value="Unassembled WGS sequence"/>
</dbReference>
<gene>
    <name evidence="3" type="ORF">EI684_17695</name>
</gene>
<sequence>MCIRRSHQRGQSAVEVGITIALIAAVALLSLRVTGTRLDQVFCRVVGAFGGSCGLLLSDDFNNLDAWQRVSGNWRNENGQLCGGPREGRIFTPLNANDYVIDLGGAALSQGDGYGVFFRADNVNRVNGYTFQYDPGLRGVAFRKWVNGNEISVPLARATLPDYAWYSQDRQIQVVVNGDTFTALIDGQPVLSVTDSTYPTGSALGLRTWDNTVACFDQLRVAPAP</sequence>
<reference evidence="3 4" key="1">
    <citation type="submission" date="2018-12" db="EMBL/GenBank/DDBJ databases">
        <title>Genome Sequence of Candidatus Viridilinea halotolerans isolated from saline sulfide-rich spring.</title>
        <authorList>
            <person name="Grouzdev D.S."/>
            <person name="Burganskaya E.I."/>
            <person name="Krutkina M.S."/>
            <person name="Sukhacheva M.V."/>
            <person name="Gorlenko V.M."/>
        </authorList>
    </citation>
    <scope>NUCLEOTIDE SEQUENCE [LARGE SCALE GENOMIC DNA]</scope>
    <source>
        <strain evidence="3">Chok-6</strain>
    </source>
</reference>
<name>A0A426TTZ0_9CHLR</name>
<evidence type="ECO:0000313" key="4">
    <source>
        <dbReference type="Proteomes" id="UP000280307"/>
    </source>
</evidence>
<keyword evidence="1" id="KW-0812">Transmembrane</keyword>
<feature type="domain" description="3-keto-alpha-glucoside-1,2-lyase/3-keto-2-hydroxy-glucal hydratase" evidence="2">
    <location>
        <begin position="62"/>
        <end position="221"/>
    </location>
</feature>
<dbReference type="InterPro" id="IPR010496">
    <property type="entry name" value="AL/BT2_dom"/>
</dbReference>
<evidence type="ECO:0000313" key="3">
    <source>
        <dbReference type="EMBL" id="RRR68385.1"/>
    </source>
</evidence>
<dbReference type="EMBL" id="RSAS01000725">
    <property type="protein sequence ID" value="RRR68385.1"/>
    <property type="molecule type" value="Genomic_DNA"/>
</dbReference>
<dbReference type="AlphaFoldDB" id="A0A426TTZ0"/>
<dbReference type="Gene3D" id="2.60.120.560">
    <property type="entry name" value="Exo-inulinase, domain 1"/>
    <property type="match status" value="1"/>
</dbReference>
<evidence type="ECO:0000259" key="2">
    <source>
        <dbReference type="Pfam" id="PF06439"/>
    </source>
</evidence>
<accession>A0A426TTZ0</accession>
<proteinExistence type="predicted"/>
<comment type="caution">
    <text evidence="3">The sequence shown here is derived from an EMBL/GenBank/DDBJ whole genome shotgun (WGS) entry which is preliminary data.</text>
</comment>
<dbReference type="GO" id="GO:0016787">
    <property type="term" value="F:hydrolase activity"/>
    <property type="evidence" value="ECO:0007669"/>
    <property type="project" value="InterPro"/>
</dbReference>
<evidence type="ECO:0000256" key="1">
    <source>
        <dbReference type="SAM" id="Phobius"/>
    </source>
</evidence>
<feature type="transmembrane region" description="Helical" evidence="1">
    <location>
        <begin position="12"/>
        <end position="31"/>
    </location>
</feature>
<dbReference type="Pfam" id="PF06439">
    <property type="entry name" value="3keto-disac_hyd"/>
    <property type="match status" value="1"/>
</dbReference>
<keyword evidence="1" id="KW-0472">Membrane</keyword>